<dbReference type="InterPro" id="IPR052512">
    <property type="entry name" value="4CMD/NDH-1_regulator"/>
</dbReference>
<keyword evidence="3" id="KW-1185">Reference proteome</keyword>
<reference evidence="3" key="1">
    <citation type="submission" date="2016-10" db="EMBL/GenBank/DDBJ databases">
        <authorList>
            <person name="Varghese N."/>
            <person name="Submissions S."/>
        </authorList>
    </citation>
    <scope>NUCLEOTIDE SEQUENCE [LARGE SCALE GENOMIC DNA]</scope>
    <source>
        <strain evidence="3">ES.061</strain>
    </source>
</reference>
<dbReference type="GO" id="GO:0051920">
    <property type="term" value="F:peroxiredoxin activity"/>
    <property type="evidence" value="ECO:0007669"/>
    <property type="project" value="InterPro"/>
</dbReference>
<name>A0A1H4MCB5_9HYPH</name>
<dbReference type="Proteomes" id="UP000199064">
    <property type="component" value="Unassembled WGS sequence"/>
</dbReference>
<dbReference type="InterPro" id="IPR029032">
    <property type="entry name" value="AhpD-like"/>
</dbReference>
<dbReference type="RefSeq" id="WP_210184106.1">
    <property type="nucleotide sequence ID" value="NZ_FNSL01000001.1"/>
</dbReference>
<dbReference type="InterPro" id="IPR003779">
    <property type="entry name" value="CMD-like"/>
</dbReference>
<dbReference type="EMBL" id="FNSL01000001">
    <property type="protein sequence ID" value="SEB80666.1"/>
    <property type="molecule type" value="Genomic_DNA"/>
</dbReference>
<evidence type="ECO:0000313" key="2">
    <source>
        <dbReference type="EMBL" id="SEB80666.1"/>
    </source>
</evidence>
<accession>A0A1H4MCB5</accession>
<dbReference type="Gene3D" id="1.20.1290.10">
    <property type="entry name" value="AhpD-like"/>
    <property type="match status" value="1"/>
</dbReference>
<feature type="domain" description="Carboxymuconolactone decarboxylase-like" evidence="1">
    <location>
        <begin position="42"/>
        <end position="127"/>
    </location>
</feature>
<dbReference type="PANTHER" id="PTHR33570:SF10">
    <property type="entry name" value="GAMMA-CARBOXYMUCONOLACTONE DECARBOXYLASE"/>
    <property type="match status" value="1"/>
</dbReference>
<protein>
    <submittedName>
        <fullName evidence="2">4-carboxymuconolactone decarboxylase</fullName>
    </submittedName>
</protein>
<proteinExistence type="predicted"/>
<evidence type="ECO:0000313" key="3">
    <source>
        <dbReference type="Proteomes" id="UP000199064"/>
    </source>
</evidence>
<dbReference type="Pfam" id="PF02627">
    <property type="entry name" value="CMD"/>
    <property type="match status" value="1"/>
</dbReference>
<organism evidence="2 3">
    <name type="scientific">Nitratireductor aquibiodomus</name>
    <dbReference type="NCBI Taxonomy" id="204799"/>
    <lineage>
        <taxon>Bacteria</taxon>
        <taxon>Pseudomonadati</taxon>
        <taxon>Pseudomonadota</taxon>
        <taxon>Alphaproteobacteria</taxon>
        <taxon>Hyphomicrobiales</taxon>
        <taxon>Phyllobacteriaceae</taxon>
        <taxon>Nitratireductor</taxon>
    </lineage>
</organism>
<gene>
    <name evidence="2" type="ORF">SAMN05216452_3250</name>
</gene>
<evidence type="ECO:0000259" key="1">
    <source>
        <dbReference type="Pfam" id="PF02627"/>
    </source>
</evidence>
<dbReference type="AlphaFoldDB" id="A0A1H4MCB5"/>
<dbReference type="SUPFAM" id="SSF69118">
    <property type="entry name" value="AhpD-like"/>
    <property type="match status" value="1"/>
</dbReference>
<dbReference type="PANTHER" id="PTHR33570">
    <property type="entry name" value="4-CARBOXYMUCONOLACTONE DECARBOXYLASE FAMILY PROTEIN"/>
    <property type="match status" value="1"/>
</dbReference>
<sequence>MTDLTNEMGSSASALEKGRAIAETLNPDLEAILAGRYDAALPGFSETLIEGAYGRFYAREGLDLKTRQLATVAALTALGGQTAPQLRVNIEHTLAVGASEREILEVILQMAAYGGWPAAINGINAALELFSERTNAQSASAWDSI</sequence>